<reference evidence="1" key="1">
    <citation type="submission" date="2016-04" db="EMBL/GenBank/DDBJ databases">
        <authorList>
            <person name="Nguyen H.D."/>
            <person name="Samba Siva P."/>
            <person name="Cullis J."/>
            <person name="Levesque C.A."/>
            <person name="Hambleton S."/>
        </authorList>
    </citation>
    <scope>NUCLEOTIDE SEQUENCE</scope>
    <source>
        <strain evidence="1">DAOMC 236416</strain>
    </source>
</reference>
<keyword evidence="2" id="KW-1185">Reference proteome</keyword>
<reference evidence="1" key="2">
    <citation type="journal article" date="2019" name="IMA Fungus">
        <title>Genome sequencing and comparison of five Tilletia species to identify candidate genes for the detection of regulated species infecting wheat.</title>
        <authorList>
            <person name="Nguyen H.D.T."/>
            <person name="Sultana T."/>
            <person name="Kesanakurti P."/>
            <person name="Hambleton S."/>
        </authorList>
    </citation>
    <scope>NUCLEOTIDE SEQUENCE</scope>
    <source>
        <strain evidence="1">DAOMC 236416</strain>
    </source>
</reference>
<organism evidence="1 2">
    <name type="scientific">Tilletia indica</name>
    <dbReference type="NCBI Taxonomy" id="43049"/>
    <lineage>
        <taxon>Eukaryota</taxon>
        <taxon>Fungi</taxon>
        <taxon>Dikarya</taxon>
        <taxon>Basidiomycota</taxon>
        <taxon>Ustilaginomycotina</taxon>
        <taxon>Exobasidiomycetes</taxon>
        <taxon>Tilletiales</taxon>
        <taxon>Tilletiaceae</taxon>
        <taxon>Tilletia</taxon>
    </lineage>
</organism>
<evidence type="ECO:0000313" key="1">
    <source>
        <dbReference type="EMBL" id="KAE8235559.1"/>
    </source>
</evidence>
<sequence length="66" mass="6888">MSTLKTHSSSSGGSAKCGTTDVTRISEAMRALIQETERGFLCGILAGYCGTVPANHFTDHDGPQDA</sequence>
<dbReference type="AlphaFoldDB" id="A0A177SZJ8"/>
<evidence type="ECO:0000313" key="2">
    <source>
        <dbReference type="Proteomes" id="UP000077521"/>
    </source>
</evidence>
<dbReference type="Proteomes" id="UP000077521">
    <property type="component" value="Unassembled WGS sequence"/>
</dbReference>
<dbReference type="EMBL" id="LWDF02002700">
    <property type="protein sequence ID" value="KAE8235559.1"/>
    <property type="molecule type" value="Genomic_DNA"/>
</dbReference>
<protein>
    <submittedName>
        <fullName evidence="1">Uncharacterized protein</fullName>
    </submittedName>
</protein>
<name>A0A177SZJ8_9BASI</name>
<accession>A0A177SZJ8</accession>
<comment type="caution">
    <text evidence="1">The sequence shown here is derived from an EMBL/GenBank/DDBJ whole genome shotgun (WGS) entry which is preliminary data.</text>
</comment>
<proteinExistence type="predicted"/>
<gene>
    <name evidence="1" type="ORF">A4X13_0g9452</name>
</gene>